<dbReference type="EMBL" id="KZ301983">
    <property type="protein sequence ID" value="PFH51908.1"/>
    <property type="molecule type" value="Genomic_DNA"/>
</dbReference>
<feature type="domain" description="BTB" evidence="1">
    <location>
        <begin position="49"/>
        <end position="130"/>
    </location>
</feature>
<dbReference type="InterPro" id="IPR011333">
    <property type="entry name" value="SKP1/BTB/POZ_sf"/>
</dbReference>
<evidence type="ECO:0000313" key="3">
    <source>
        <dbReference type="Proteomes" id="UP000242287"/>
    </source>
</evidence>
<gene>
    <name evidence="2" type="ORF">AMATHDRAFT_2617</name>
</gene>
<name>A0A2A9NP79_9AGAR</name>
<dbReference type="Proteomes" id="UP000242287">
    <property type="component" value="Unassembled WGS sequence"/>
</dbReference>
<dbReference type="PROSITE" id="PS50097">
    <property type="entry name" value="BTB"/>
    <property type="match status" value="1"/>
</dbReference>
<dbReference type="AlphaFoldDB" id="A0A2A9NP79"/>
<dbReference type="Gene3D" id="3.30.710.10">
    <property type="entry name" value="Potassium Channel Kv1.1, Chain A"/>
    <property type="match status" value="1"/>
</dbReference>
<protein>
    <recommendedName>
        <fullName evidence="1">BTB domain-containing protein</fullName>
    </recommendedName>
</protein>
<evidence type="ECO:0000259" key="1">
    <source>
        <dbReference type="PROSITE" id="PS50097"/>
    </source>
</evidence>
<dbReference type="OrthoDB" id="3227959at2759"/>
<dbReference type="SUPFAM" id="SSF54695">
    <property type="entry name" value="POZ domain"/>
    <property type="match status" value="1"/>
</dbReference>
<keyword evidence="3" id="KW-1185">Reference proteome</keyword>
<evidence type="ECO:0000313" key="2">
    <source>
        <dbReference type="EMBL" id="PFH51908.1"/>
    </source>
</evidence>
<reference evidence="2 3" key="1">
    <citation type="submission" date="2014-02" db="EMBL/GenBank/DDBJ databases">
        <title>Transposable element dynamics among asymbiotic and ectomycorrhizal Amanita fungi.</title>
        <authorList>
            <consortium name="DOE Joint Genome Institute"/>
            <person name="Hess J."/>
            <person name="Skrede I."/>
            <person name="Wolfe B."/>
            <person name="LaButti K."/>
            <person name="Ohm R.A."/>
            <person name="Grigoriev I.V."/>
            <person name="Pringle A."/>
        </authorList>
    </citation>
    <scope>NUCLEOTIDE SEQUENCE [LARGE SCALE GENOMIC DNA]</scope>
    <source>
        <strain evidence="2 3">SKay4041</strain>
    </source>
</reference>
<accession>A0A2A9NP79</accession>
<dbReference type="SMART" id="SM00225">
    <property type="entry name" value="BTB"/>
    <property type="match status" value="1"/>
</dbReference>
<dbReference type="InterPro" id="IPR000210">
    <property type="entry name" value="BTB/POZ_dom"/>
</dbReference>
<sequence length="394" mass="44608">MSSPLVTRFKHLSTSSLAHQSPLPARTSPLVLDRETGVLLKRHNDMWFDDGSVICRAEDTLFRVHISQLARHSVYFRDMFAAPQPPSSNAANTRYEELRGLGVNIDTTPIIYLHDSAEDVGNLFTALYDGPTLGDNGKQDFRRVEGILRLSNKYIIDSLKAKALAHLSKAWPLSLKAWDTREDIARTHELETNHRFYPNPIAVINIARETDAPSLLPSAFYDLARHSYTQIFEPSEDDFLYQPPSSVQSLSSADMQRLCLAKETIQHAITSLIQAMGNSQYLRHAQYHSVQAHSRRVSITTGVCLSAATCRKDFSELVDLATQHYLFDRERGCLDPLYVAEELGQLKSTEFSECIACARSLETWAARERERMWKLIPLWFRLEHPTALESTSTG</sequence>
<proteinExistence type="predicted"/>
<organism evidence="2 3">
    <name type="scientific">Amanita thiersii Skay4041</name>
    <dbReference type="NCBI Taxonomy" id="703135"/>
    <lineage>
        <taxon>Eukaryota</taxon>
        <taxon>Fungi</taxon>
        <taxon>Dikarya</taxon>
        <taxon>Basidiomycota</taxon>
        <taxon>Agaricomycotina</taxon>
        <taxon>Agaricomycetes</taxon>
        <taxon>Agaricomycetidae</taxon>
        <taxon>Agaricales</taxon>
        <taxon>Pluteineae</taxon>
        <taxon>Amanitaceae</taxon>
        <taxon>Amanita</taxon>
    </lineage>
</organism>